<name>A0ABX1XF23_9BACL</name>
<sequence>MTAQSSHLIDGFEDGTFRPGDKITREQAMVIIAKAMAITGLEAKITNHNDADVLRSYTDATESAPWAMSGIADSIQAGIVSGRDEAILAPKAYITRAEVAKLVQQLLRKSDLL</sequence>
<proteinExistence type="predicted"/>
<evidence type="ECO:0000259" key="1">
    <source>
        <dbReference type="PROSITE" id="PS51272"/>
    </source>
</evidence>
<dbReference type="PROSITE" id="PS51272">
    <property type="entry name" value="SLH"/>
    <property type="match status" value="2"/>
</dbReference>
<dbReference type="EMBL" id="WHNY01000067">
    <property type="protein sequence ID" value="NOU66986.1"/>
    <property type="molecule type" value="Genomic_DNA"/>
</dbReference>
<reference evidence="2 3" key="1">
    <citation type="submission" date="2019-10" db="EMBL/GenBank/DDBJ databases">
        <title>Description of Paenibacillus humi sp. nov.</title>
        <authorList>
            <person name="Carlier A."/>
            <person name="Qi S."/>
        </authorList>
    </citation>
    <scope>NUCLEOTIDE SEQUENCE [LARGE SCALE GENOMIC DNA]</scope>
    <source>
        <strain evidence="2 3">LMG 31461</strain>
    </source>
</reference>
<accession>A0ABX1XF23</accession>
<organism evidence="2 3">
    <name type="scientific">Paenibacillus plantarum</name>
    <dbReference type="NCBI Taxonomy" id="2654975"/>
    <lineage>
        <taxon>Bacteria</taxon>
        <taxon>Bacillati</taxon>
        <taxon>Bacillota</taxon>
        <taxon>Bacilli</taxon>
        <taxon>Bacillales</taxon>
        <taxon>Paenibacillaceae</taxon>
        <taxon>Paenibacillus</taxon>
    </lineage>
</organism>
<keyword evidence="3" id="KW-1185">Reference proteome</keyword>
<comment type="caution">
    <text evidence="2">The sequence shown here is derived from an EMBL/GenBank/DDBJ whole genome shotgun (WGS) entry which is preliminary data.</text>
</comment>
<gene>
    <name evidence="2" type="ORF">GC096_23350</name>
</gene>
<feature type="domain" description="SLH" evidence="1">
    <location>
        <begin position="54"/>
        <end position="113"/>
    </location>
</feature>
<dbReference type="InterPro" id="IPR001119">
    <property type="entry name" value="SLH_dom"/>
</dbReference>
<protein>
    <recommendedName>
        <fullName evidence="1">SLH domain-containing protein</fullName>
    </recommendedName>
</protein>
<evidence type="ECO:0000313" key="3">
    <source>
        <dbReference type="Proteomes" id="UP000653578"/>
    </source>
</evidence>
<dbReference type="Pfam" id="PF00395">
    <property type="entry name" value="SLH"/>
    <property type="match status" value="2"/>
</dbReference>
<dbReference type="Proteomes" id="UP000653578">
    <property type="component" value="Unassembled WGS sequence"/>
</dbReference>
<evidence type="ECO:0000313" key="2">
    <source>
        <dbReference type="EMBL" id="NOU66986.1"/>
    </source>
</evidence>
<feature type="domain" description="SLH" evidence="1">
    <location>
        <begin position="1"/>
        <end position="46"/>
    </location>
</feature>